<name>A0A9P7XLZ3_9FUNG</name>
<protein>
    <submittedName>
        <fullName evidence="2">Uncharacterized protein</fullName>
    </submittedName>
</protein>
<comment type="caution">
    <text evidence="2">The sequence shown here is derived from an EMBL/GenBank/DDBJ whole genome shotgun (WGS) entry which is preliminary data.</text>
</comment>
<evidence type="ECO:0000313" key="2">
    <source>
        <dbReference type="EMBL" id="KAG9063022.1"/>
    </source>
</evidence>
<feature type="compositionally biased region" description="Acidic residues" evidence="1">
    <location>
        <begin position="61"/>
        <end position="70"/>
    </location>
</feature>
<evidence type="ECO:0000256" key="1">
    <source>
        <dbReference type="SAM" id="MobiDB-lite"/>
    </source>
</evidence>
<keyword evidence="3" id="KW-1185">Reference proteome</keyword>
<sequence length="152" mass="17193">MIRKCVNLRCFQWNGGDSRSDAARSERLNLQNGNVVAWFFGGLLGDTPGLRGTYGWKTAEDENDETEEDEGRSGERWPLPHLESIQTTWKDVPDLVIARLLKRLHRLTSLQLSSPNFGPLAFRDIATAKATVCVYQGFGYLVLLKSHQRQCL</sequence>
<accession>A0A9P7XLZ3</accession>
<dbReference type="OrthoDB" id="2433867at2759"/>
<proteinExistence type="predicted"/>
<dbReference type="AlphaFoldDB" id="A0A9P7XLZ3"/>
<reference evidence="2" key="1">
    <citation type="submission" date="2021-06" db="EMBL/GenBank/DDBJ databases">
        <title>Genome Sequence of Mortierella hyaline Strain SCG-10, a Cold-Adapted, Nitrate-Reducing Fungus Isolated from Soil in Minnesota, USA.</title>
        <authorList>
            <person name="Aldossari N."/>
        </authorList>
    </citation>
    <scope>NUCLEOTIDE SEQUENCE</scope>
    <source>
        <strain evidence="2">SCG-10</strain>
    </source>
</reference>
<organism evidence="2 3">
    <name type="scientific">Linnemannia hyalina</name>
    <dbReference type="NCBI Taxonomy" id="64524"/>
    <lineage>
        <taxon>Eukaryota</taxon>
        <taxon>Fungi</taxon>
        <taxon>Fungi incertae sedis</taxon>
        <taxon>Mucoromycota</taxon>
        <taxon>Mortierellomycotina</taxon>
        <taxon>Mortierellomycetes</taxon>
        <taxon>Mortierellales</taxon>
        <taxon>Mortierellaceae</taxon>
        <taxon>Linnemannia</taxon>
    </lineage>
</organism>
<dbReference type="Proteomes" id="UP000707451">
    <property type="component" value="Unassembled WGS sequence"/>
</dbReference>
<dbReference type="EMBL" id="JAHRHY010000017">
    <property type="protein sequence ID" value="KAG9063022.1"/>
    <property type="molecule type" value="Genomic_DNA"/>
</dbReference>
<feature type="region of interest" description="Disordered" evidence="1">
    <location>
        <begin position="54"/>
        <end position="77"/>
    </location>
</feature>
<evidence type="ECO:0000313" key="3">
    <source>
        <dbReference type="Proteomes" id="UP000707451"/>
    </source>
</evidence>
<gene>
    <name evidence="2" type="ORF">KI688_004622</name>
</gene>